<proteinExistence type="predicted"/>
<dbReference type="SUPFAM" id="SSF52833">
    <property type="entry name" value="Thioredoxin-like"/>
    <property type="match status" value="1"/>
</dbReference>
<keyword evidence="2" id="KW-1133">Transmembrane helix</keyword>
<evidence type="ECO:0000259" key="3">
    <source>
        <dbReference type="PROSITE" id="PS51352"/>
    </source>
</evidence>
<dbReference type="InterPro" id="IPR036249">
    <property type="entry name" value="Thioredoxin-like_sf"/>
</dbReference>
<dbReference type="Pfam" id="PF00085">
    <property type="entry name" value="Thioredoxin"/>
    <property type="match status" value="1"/>
</dbReference>
<feature type="transmembrane region" description="Helical" evidence="2">
    <location>
        <begin position="16"/>
        <end position="34"/>
    </location>
</feature>
<evidence type="ECO:0000313" key="4">
    <source>
        <dbReference type="EMBL" id="ACL43641.1"/>
    </source>
</evidence>
<dbReference type="PANTHER" id="PTHR47353:SF1">
    <property type="entry name" value="THIOREDOXIN-LIKE PROTEIN HCF164, CHLOROPLASTIC"/>
    <property type="match status" value="1"/>
</dbReference>
<reference evidence="4" key="1">
    <citation type="submission" date="2009-01" db="EMBL/GenBank/DDBJ databases">
        <title>Complete sequence of chromosome Cyanothece sp. PCC 7425.</title>
        <authorList>
            <consortium name="US DOE Joint Genome Institute"/>
            <person name="Lucas S."/>
            <person name="Copeland A."/>
            <person name="Lapidus A."/>
            <person name="Glavina del Rio T."/>
            <person name="Dalin E."/>
            <person name="Tice H."/>
            <person name="Bruce D."/>
            <person name="Goodwin L."/>
            <person name="Pitluck S."/>
            <person name="Sims D."/>
            <person name="Meineke L."/>
            <person name="Brettin T."/>
            <person name="Detter J.C."/>
            <person name="Han C."/>
            <person name="Larimer F."/>
            <person name="Land M."/>
            <person name="Hauser L."/>
            <person name="Kyrpides N."/>
            <person name="Ovchinnikova G."/>
            <person name="Liberton M."/>
            <person name="Stoeckel J."/>
            <person name="Banerjee A."/>
            <person name="Singh A."/>
            <person name="Page L."/>
            <person name="Sato H."/>
            <person name="Zhao L."/>
            <person name="Sherman L."/>
            <person name="Pakrasi H."/>
            <person name="Richardson P."/>
        </authorList>
    </citation>
    <scope>NUCLEOTIDE SEQUENCE</scope>
    <source>
        <strain evidence="4">PCC 7425</strain>
    </source>
</reference>
<dbReference type="AlphaFoldDB" id="B8HMM6"/>
<dbReference type="OrthoDB" id="423012at2"/>
<dbReference type="Gene3D" id="3.40.30.10">
    <property type="entry name" value="Glutaredoxin"/>
    <property type="match status" value="1"/>
</dbReference>
<gene>
    <name evidence="4" type="ordered locus">Cyan7425_1263</name>
</gene>
<name>B8HMM6_CYAP4</name>
<dbReference type="PANTHER" id="PTHR47353">
    <property type="entry name" value="THIOREDOXIN-LIKE PROTEIN HCF164, CHLOROPLASTIC"/>
    <property type="match status" value="1"/>
</dbReference>
<dbReference type="STRING" id="395961.Cyan7425_1263"/>
<dbReference type="InterPro" id="IPR013766">
    <property type="entry name" value="Thioredoxin_domain"/>
</dbReference>
<feature type="domain" description="Thioredoxin" evidence="3">
    <location>
        <begin position="1"/>
        <end position="155"/>
    </location>
</feature>
<evidence type="ECO:0000256" key="2">
    <source>
        <dbReference type="SAM" id="Phobius"/>
    </source>
</evidence>
<dbReference type="eggNOG" id="COG0526">
    <property type="taxonomic scope" value="Bacteria"/>
</dbReference>
<keyword evidence="2" id="KW-0472">Membrane</keyword>
<dbReference type="GO" id="GO:0016671">
    <property type="term" value="F:oxidoreductase activity, acting on a sulfur group of donors, disulfide as acceptor"/>
    <property type="evidence" value="ECO:0007669"/>
    <property type="project" value="TreeGrafter"/>
</dbReference>
<dbReference type="PROSITE" id="PS51352">
    <property type="entry name" value="THIOREDOXIN_2"/>
    <property type="match status" value="1"/>
</dbReference>
<evidence type="ECO:0000256" key="1">
    <source>
        <dbReference type="SAM" id="MobiDB-lite"/>
    </source>
</evidence>
<dbReference type="KEGG" id="cyn:Cyan7425_1263"/>
<dbReference type="InterPro" id="IPR044241">
    <property type="entry name" value="TxlA/HCF164"/>
</dbReference>
<feature type="region of interest" description="Disordered" evidence="1">
    <location>
        <begin position="161"/>
        <end position="189"/>
    </location>
</feature>
<sequence length="189" mass="20452">MTADASSSSLAGRLKNFFIVLVAVILSVTLILGWRSQTSQVSLSSLSATAIPLEVAQQNNKPTLIEFYANWCSSCQAMVEDLDQLKQQYGDQVNFVMLNVDNSKWLPEVLRYGVDGIPHFIFLSASNQDQGSAIGKQPLTIMAENLQALIAAQPLPHLQPSGQISNFAPPVRPNSDDPRSHGGMATDPA</sequence>
<accession>B8HMM6</accession>
<keyword evidence="2" id="KW-0812">Transmembrane</keyword>
<dbReference type="CDD" id="cd02950">
    <property type="entry name" value="TxlA"/>
    <property type="match status" value="1"/>
</dbReference>
<dbReference type="HOGENOM" id="CLU_064833_2_0_3"/>
<protein>
    <submittedName>
        <fullName evidence="4">Thioredoxin domain protein</fullName>
    </submittedName>
</protein>
<dbReference type="EMBL" id="CP001344">
    <property type="protein sequence ID" value="ACL43641.1"/>
    <property type="molecule type" value="Genomic_DNA"/>
</dbReference>
<organism evidence="4">
    <name type="scientific">Cyanothece sp. (strain PCC 7425 / ATCC 29141)</name>
    <dbReference type="NCBI Taxonomy" id="395961"/>
    <lineage>
        <taxon>Bacteria</taxon>
        <taxon>Bacillati</taxon>
        <taxon>Cyanobacteriota</taxon>
        <taxon>Cyanophyceae</taxon>
        <taxon>Gomontiellales</taxon>
        <taxon>Cyanothecaceae</taxon>
        <taxon>Cyanothece</taxon>
    </lineage>
</organism>